<evidence type="ECO:0000313" key="1">
    <source>
        <dbReference type="EMBL" id="RUS66337.1"/>
    </source>
</evidence>
<proteinExistence type="predicted"/>
<comment type="caution">
    <text evidence="1">The sequence shown here is derived from an EMBL/GenBank/DDBJ whole genome shotgun (WGS) entry which is preliminary data.</text>
</comment>
<name>A0A433SC59_9BURK</name>
<keyword evidence="2" id="KW-1185">Reference proteome</keyword>
<dbReference type="EMBL" id="PQSP01000005">
    <property type="protein sequence ID" value="RUS66337.1"/>
    <property type="molecule type" value="Genomic_DNA"/>
</dbReference>
<reference evidence="1 2" key="1">
    <citation type="submission" date="2018-01" db="EMBL/GenBank/DDBJ databases">
        <title>Saezia sanguinis gen. nov., sp. nov., in the order Burkholderiales isolated from human blood.</title>
        <authorList>
            <person name="Medina-Pascual M.J."/>
            <person name="Valdezate S."/>
            <person name="Monzon S."/>
            <person name="Cuesta I."/>
            <person name="Carrasco G."/>
            <person name="Villalon P."/>
            <person name="Saez-Nieto J.A."/>
        </authorList>
    </citation>
    <scope>NUCLEOTIDE SEQUENCE [LARGE SCALE GENOMIC DNA]</scope>
    <source>
        <strain evidence="1 2">CNM695-12</strain>
    </source>
</reference>
<dbReference type="Proteomes" id="UP000286947">
    <property type="component" value="Unassembled WGS sequence"/>
</dbReference>
<gene>
    <name evidence="1" type="ORF">CUZ56_02063</name>
</gene>
<dbReference type="AlphaFoldDB" id="A0A433SC59"/>
<accession>A0A433SC59</accession>
<protein>
    <submittedName>
        <fullName evidence="1">Uncharacterized protein</fullName>
    </submittedName>
</protein>
<sequence length="75" mass="8259">MFRQMTSKADRAQCSTSTQTRANTAGRCLSVFPFGQPSGIVYTLSHPAINSTTIDLGCFAHPSMPNELRISYILY</sequence>
<evidence type="ECO:0000313" key="2">
    <source>
        <dbReference type="Proteomes" id="UP000286947"/>
    </source>
</evidence>
<organism evidence="1 2">
    <name type="scientific">Saezia sanguinis</name>
    <dbReference type="NCBI Taxonomy" id="1965230"/>
    <lineage>
        <taxon>Bacteria</taxon>
        <taxon>Pseudomonadati</taxon>
        <taxon>Pseudomonadota</taxon>
        <taxon>Betaproteobacteria</taxon>
        <taxon>Burkholderiales</taxon>
        <taxon>Saeziaceae</taxon>
        <taxon>Saezia</taxon>
    </lineage>
</organism>